<dbReference type="InterPro" id="IPR000914">
    <property type="entry name" value="SBP_5_dom"/>
</dbReference>
<evidence type="ECO:0000313" key="3">
    <source>
        <dbReference type="EMBL" id="GAA2082145.1"/>
    </source>
</evidence>
<dbReference type="RefSeq" id="WP_344328796.1">
    <property type="nucleotide sequence ID" value="NZ_BAAAPY010000009.1"/>
</dbReference>
<evidence type="ECO:0000256" key="1">
    <source>
        <dbReference type="SAM" id="SignalP"/>
    </source>
</evidence>
<dbReference type="PANTHER" id="PTHR30290">
    <property type="entry name" value="PERIPLASMIC BINDING COMPONENT OF ABC TRANSPORTER"/>
    <property type="match status" value="1"/>
</dbReference>
<dbReference type="Proteomes" id="UP001501480">
    <property type="component" value="Unassembled WGS sequence"/>
</dbReference>
<feature type="chain" id="PRO_5046254608" evidence="1">
    <location>
        <begin position="24"/>
        <end position="539"/>
    </location>
</feature>
<dbReference type="CDD" id="cd00995">
    <property type="entry name" value="PBP2_NikA_DppA_OppA_like"/>
    <property type="match status" value="1"/>
</dbReference>
<evidence type="ECO:0000259" key="2">
    <source>
        <dbReference type="Pfam" id="PF00496"/>
    </source>
</evidence>
<dbReference type="PROSITE" id="PS51257">
    <property type="entry name" value="PROKAR_LIPOPROTEIN"/>
    <property type="match status" value="1"/>
</dbReference>
<gene>
    <name evidence="3" type="ORF">GCM10009821_23620</name>
</gene>
<name>A0ABN2W3K7_9ACTN</name>
<protein>
    <submittedName>
        <fullName evidence="3">ABC transporter substrate-binding protein</fullName>
    </submittedName>
</protein>
<dbReference type="PIRSF" id="PIRSF002741">
    <property type="entry name" value="MppA"/>
    <property type="match status" value="1"/>
</dbReference>
<dbReference type="EMBL" id="BAAAPY010000009">
    <property type="protein sequence ID" value="GAA2082145.1"/>
    <property type="molecule type" value="Genomic_DNA"/>
</dbReference>
<dbReference type="Gene3D" id="3.90.76.10">
    <property type="entry name" value="Dipeptide-binding Protein, Domain 1"/>
    <property type="match status" value="1"/>
</dbReference>
<keyword evidence="1" id="KW-0732">Signal</keyword>
<dbReference type="SUPFAM" id="SSF53850">
    <property type="entry name" value="Periplasmic binding protein-like II"/>
    <property type="match status" value="1"/>
</dbReference>
<keyword evidence="4" id="KW-1185">Reference proteome</keyword>
<dbReference type="Gene3D" id="3.10.105.10">
    <property type="entry name" value="Dipeptide-binding Protein, Domain 3"/>
    <property type="match status" value="1"/>
</dbReference>
<organism evidence="3 4">
    <name type="scientific">Aeromicrobium halocynthiae</name>
    <dbReference type="NCBI Taxonomy" id="560557"/>
    <lineage>
        <taxon>Bacteria</taxon>
        <taxon>Bacillati</taxon>
        <taxon>Actinomycetota</taxon>
        <taxon>Actinomycetes</taxon>
        <taxon>Propionibacteriales</taxon>
        <taxon>Nocardioidaceae</taxon>
        <taxon>Aeromicrobium</taxon>
    </lineage>
</organism>
<accession>A0ABN2W3K7</accession>
<feature type="domain" description="Solute-binding protein family 5" evidence="2">
    <location>
        <begin position="82"/>
        <end position="462"/>
    </location>
</feature>
<dbReference type="Gene3D" id="3.40.190.10">
    <property type="entry name" value="Periplasmic binding protein-like II"/>
    <property type="match status" value="1"/>
</dbReference>
<dbReference type="InterPro" id="IPR039424">
    <property type="entry name" value="SBP_5"/>
</dbReference>
<reference evidence="3 4" key="1">
    <citation type="journal article" date="2019" name="Int. J. Syst. Evol. Microbiol.">
        <title>The Global Catalogue of Microorganisms (GCM) 10K type strain sequencing project: providing services to taxonomists for standard genome sequencing and annotation.</title>
        <authorList>
            <consortium name="The Broad Institute Genomics Platform"/>
            <consortium name="The Broad Institute Genome Sequencing Center for Infectious Disease"/>
            <person name="Wu L."/>
            <person name="Ma J."/>
        </authorList>
    </citation>
    <scope>NUCLEOTIDE SEQUENCE [LARGE SCALE GENOMIC DNA]</scope>
    <source>
        <strain evidence="3 4">JCM 15749</strain>
    </source>
</reference>
<dbReference type="Pfam" id="PF00496">
    <property type="entry name" value="SBP_bac_5"/>
    <property type="match status" value="1"/>
</dbReference>
<evidence type="ECO:0000313" key="4">
    <source>
        <dbReference type="Proteomes" id="UP001501480"/>
    </source>
</evidence>
<comment type="caution">
    <text evidence="3">The sequence shown here is derived from an EMBL/GenBank/DDBJ whole genome shotgun (WGS) entry which is preliminary data.</text>
</comment>
<sequence>MRLTRRTRLAGVALVAVGSLVLAACGGGGDEGDSTDAVITSYSVQPQNPLVPTNTNEVGGGNIVDLIFAGLVSYSIDGETELEVAESIESDDNQTWTVTIEEGWEFSDGTPVTANSFVDAWNYGANPENEQLSAYFFYPIEGTSGDGTIEGGGDEISGLEVIDERTFTITLKQAESDFPGRLGYSAYFPLPESAFEDIEAFGDAPVGNGPYDLEALENNVEARLVPSETYPEDGNRPARNGGVTLKFYTDPDAAYSDVLAGNLDVLDQVPPSALTTYENDDIQAFKEAGSPNATITIPSSLPGFGENDEGKLRRAAISRAINREEITDAIFDGSRIPAKDFSSPLMPGYTEDIEGNEVLEFDEAEAQDLWEQANEIAEFDGEFVLAYNGDGPGNREWVEAVVNQINNVLDIGAEPQAFPTFAELRERVTDRSIGTAFRTGWQPDYPSIYNYLGPIFGTGAGSNDGDYSNAEFDDTIQRAAGAQDDEERYELLAEAQAILMEDLPAIPLWNTGIAAAAAQGVENVEFNWQNRPELQNVTK</sequence>
<feature type="signal peptide" evidence="1">
    <location>
        <begin position="1"/>
        <end position="23"/>
    </location>
</feature>
<dbReference type="PANTHER" id="PTHR30290:SF83">
    <property type="entry name" value="ABC TRANSPORTER SUBSTRATE-BINDING PROTEIN"/>
    <property type="match status" value="1"/>
</dbReference>
<dbReference type="InterPro" id="IPR030678">
    <property type="entry name" value="Peptide/Ni-bd"/>
</dbReference>
<proteinExistence type="predicted"/>